<keyword evidence="2" id="KW-1185">Reference proteome</keyword>
<proteinExistence type="predicted"/>
<gene>
    <name evidence="1" type="ORF">J5474_09720</name>
</gene>
<dbReference type="SUPFAM" id="SSF52540">
    <property type="entry name" value="P-loop containing nucleoside triphosphate hydrolases"/>
    <property type="match status" value="1"/>
</dbReference>
<dbReference type="Proteomes" id="UP000675940">
    <property type="component" value="Unassembled WGS sequence"/>
</dbReference>
<protein>
    <submittedName>
        <fullName evidence="1">Uncharacterized protein</fullName>
    </submittedName>
</protein>
<dbReference type="EMBL" id="JAGISH010000004">
    <property type="protein sequence ID" value="MBP0482765.1"/>
    <property type="molecule type" value="Genomic_DNA"/>
</dbReference>
<dbReference type="AlphaFoldDB" id="A0A940S3H2"/>
<dbReference type="RefSeq" id="WP_209360702.1">
    <property type="nucleotide sequence ID" value="NZ_JAGISH010000004.1"/>
</dbReference>
<name>A0A940S3H2_9RHOB</name>
<organism evidence="1 2">
    <name type="scientific">Sagittula salina</name>
    <dbReference type="NCBI Taxonomy" id="2820268"/>
    <lineage>
        <taxon>Bacteria</taxon>
        <taxon>Pseudomonadati</taxon>
        <taxon>Pseudomonadota</taxon>
        <taxon>Alphaproteobacteria</taxon>
        <taxon>Rhodobacterales</taxon>
        <taxon>Roseobacteraceae</taxon>
        <taxon>Sagittula</taxon>
    </lineage>
</organism>
<reference evidence="1" key="1">
    <citation type="submission" date="2021-03" db="EMBL/GenBank/DDBJ databases">
        <title>Sagittula salina sp. nov. strain M10.9X isolated from the marine waste.</title>
        <authorList>
            <person name="Satari L."/>
            <person name="Molina-Menor E."/>
            <person name="Vidal-Verdu A."/>
            <person name="Pascual J."/>
            <person name="Pereto J."/>
            <person name="Porcar M."/>
        </authorList>
    </citation>
    <scope>NUCLEOTIDE SEQUENCE</scope>
    <source>
        <strain evidence="1">M10.9X</strain>
    </source>
</reference>
<dbReference type="InterPro" id="IPR027417">
    <property type="entry name" value="P-loop_NTPase"/>
</dbReference>
<comment type="caution">
    <text evidence="1">The sequence shown here is derived from an EMBL/GenBank/DDBJ whole genome shotgun (WGS) entry which is preliminary data.</text>
</comment>
<evidence type="ECO:0000313" key="2">
    <source>
        <dbReference type="Proteomes" id="UP000675940"/>
    </source>
</evidence>
<accession>A0A940S3H2</accession>
<sequence length="1270" mass="135939">MTGPASHDRHGSNAGRGFRFQDAVAALLAVRVWAGIDAPATIIPEGNDDIERRGSNRTWLVQVKSRREHMGETPLATARDYVKDLWTRHEKFTPAPGTLELILERPIVDHPPQADNTIAPNARLRSRLPGGALGKALLAKTIIQHVPEPHEVAIATIVAKTGCSPLTAQICFAQLLVEIGNLSNQNGRLQSADYRGLSASDTDSVITTTLEAVDIDAIEQAILDGACEPVDFLTPLDDPEFYLGVDVQAGHVAAGLVVPRAEPEAGLAHGLELRRAALVVGPSGAGKSAIMWQTAHGLRHTVRWYRLLRIEQRDLPNLRRLLRALRASADAPVGFVVDDIGRRGAEGWDALTRELNTIPGALLLGSIREEDLFLLEGRSRAAEIRAEPDNDLAKRIFDELNRSGKTQWGGWREPWALSNGLVLEYTHILSAGERFEQTLSEQVDARLRDQERTTELATLRIVSLAAASGAAVDPRQLPQVLEFSADSIARGLRRLVEEHLVRDGGDSLLTGLHQLRSAELVRLTHRNVPPFIGDTFAQAVRSVPAVNVEQLIADSVRHRGVSTADAVGIVAEHIRQSPGIATLSAALRGFGTVRIATAVDQWLETPEVRALPATQIGTAMMLSFAGTSPSGINENLARATEAGARLAELREEYVNDPRTALLEALPQSTLAAVITPVADVVGLDQLLSALMGLPLHPKLADALTSRPADLLGAPFDPVVRLLGSLAAIDRERAVAWVDAAGAEALIARIPSEIPWAVQPLLENAPEGSLIRVDHYHLGIPGADNAHDEVVRLCEAALALSPRSDVAASSAILPNGELASFAGHNLAEKRIPRANLPPAALPAWNRLWGETIGARIATTSQTAYLAAASQLLDRLVPALQRIINTILIGKSVVDAQLTAANAVHDAARELTPPNVVAVGAEKDTQGVHVTPLQNVLFSASTDVIRRFHQLPNGAPAFIGWMASLIDNVDNAYANEPWHLIGGPPASLGRLREMLVAIRNIAGDVAGGTYPPSLKHRALIGQARPNNALRLIGTRVAAAMGAGRTRFANELRDALADQGITAQVRALEATDAIVPWPPSEMAVLIPIDSLEELEVFDVAANAARAAAHEYMNITAIPVIGGRLAPTWGKSGHSLMVNLFDRAAEWPARLGMPAFMPIASALFDAVAASAASLQSMDHLSLGIDGRPSAEIDARAALEDQLASGRDELASLTAPLGTDLAEAAANCIDEIRFGEMNYIDASHSAMNGREVAELMLLVSLLRIRLDQAEIDAIE</sequence>
<evidence type="ECO:0000313" key="1">
    <source>
        <dbReference type="EMBL" id="MBP0482765.1"/>
    </source>
</evidence>